<evidence type="ECO:0000256" key="1">
    <source>
        <dbReference type="ARBA" id="ARBA00005564"/>
    </source>
</evidence>
<keyword evidence="3" id="KW-1185">Reference proteome</keyword>
<protein>
    <submittedName>
        <fullName evidence="2">Lactonase, 7-bladed beta-propeller-domain-containing protein</fullName>
    </submittedName>
</protein>
<dbReference type="Pfam" id="PF10282">
    <property type="entry name" value="Lactonase"/>
    <property type="match status" value="1"/>
</dbReference>
<dbReference type="InterPro" id="IPR015943">
    <property type="entry name" value="WD40/YVTN_repeat-like_dom_sf"/>
</dbReference>
<evidence type="ECO:0000313" key="3">
    <source>
        <dbReference type="Proteomes" id="UP000305067"/>
    </source>
</evidence>
<dbReference type="GO" id="GO:0017057">
    <property type="term" value="F:6-phosphogluconolactonase activity"/>
    <property type="evidence" value="ECO:0007669"/>
    <property type="project" value="TreeGrafter"/>
</dbReference>
<dbReference type="AlphaFoldDB" id="A0A5C3Q6Z9"/>
<reference evidence="2 3" key="1">
    <citation type="journal article" date="2019" name="Nat. Ecol. Evol.">
        <title>Megaphylogeny resolves global patterns of mushroom evolution.</title>
        <authorList>
            <person name="Varga T."/>
            <person name="Krizsan K."/>
            <person name="Foldi C."/>
            <person name="Dima B."/>
            <person name="Sanchez-Garcia M."/>
            <person name="Sanchez-Ramirez S."/>
            <person name="Szollosi G.J."/>
            <person name="Szarkandi J.G."/>
            <person name="Papp V."/>
            <person name="Albert L."/>
            <person name="Andreopoulos W."/>
            <person name="Angelini C."/>
            <person name="Antonin V."/>
            <person name="Barry K.W."/>
            <person name="Bougher N.L."/>
            <person name="Buchanan P."/>
            <person name="Buyck B."/>
            <person name="Bense V."/>
            <person name="Catcheside P."/>
            <person name="Chovatia M."/>
            <person name="Cooper J."/>
            <person name="Damon W."/>
            <person name="Desjardin D."/>
            <person name="Finy P."/>
            <person name="Geml J."/>
            <person name="Haridas S."/>
            <person name="Hughes K."/>
            <person name="Justo A."/>
            <person name="Karasinski D."/>
            <person name="Kautmanova I."/>
            <person name="Kiss B."/>
            <person name="Kocsube S."/>
            <person name="Kotiranta H."/>
            <person name="LaButti K.M."/>
            <person name="Lechner B.E."/>
            <person name="Liimatainen K."/>
            <person name="Lipzen A."/>
            <person name="Lukacs Z."/>
            <person name="Mihaltcheva S."/>
            <person name="Morgado L.N."/>
            <person name="Niskanen T."/>
            <person name="Noordeloos M.E."/>
            <person name="Ohm R.A."/>
            <person name="Ortiz-Santana B."/>
            <person name="Ovrebo C."/>
            <person name="Racz N."/>
            <person name="Riley R."/>
            <person name="Savchenko A."/>
            <person name="Shiryaev A."/>
            <person name="Soop K."/>
            <person name="Spirin V."/>
            <person name="Szebenyi C."/>
            <person name="Tomsovsky M."/>
            <person name="Tulloss R.E."/>
            <person name="Uehling J."/>
            <person name="Grigoriev I.V."/>
            <person name="Vagvolgyi C."/>
            <person name="Papp T."/>
            <person name="Martin F.M."/>
            <person name="Miettinen O."/>
            <person name="Hibbett D.S."/>
            <person name="Nagy L.G."/>
        </authorList>
    </citation>
    <scope>NUCLEOTIDE SEQUENCE [LARGE SCALE GENOMIC DNA]</scope>
    <source>
        <strain evidence="2 3">CBS 309.79</strain>
    </source>
</reference>
<dbReference type="Gene3D" id="2.130.10.10">
    <property type="entry name" value="YVTN repeat-like/Quinoprotein amine dehydrogenase"/>
    <property type="match status" value="1"/>
</dbReference>
<dbReference type="Proteomes" id="UP000305067">
    <property type="component" value="Unassembled WGS sequence"/>
</dbReference>
<comment type="similarity">
    <text evidence="1">Belongs to the cycloisomerase 2 family.</text>
</comment>
<dbReference type="EMBL" id="ML178848">
    <property type="protein sequence ID" value="TFK97326.1"/>
    <property type="molecule type" value="Genomic_DNA"/>
</dbReference>
<dbReference type="InterPro" id="IPR019405">
    <property type="entry name" value="Lactonase_7-beta_prop"/>
</dbReference>
<accession>A0A5C3Q6Z9</accession>
<proteinExistence type="inferred from homology"/>
<dbReference type="PANTHER" id="PTHR30344:SF1">
    <property type="entry name" value="6-PHOSPHOGLUCONOLACTONASE"/>
    <property type="match status" value="1"/>
</dbReference>
<organism evidence="2 3">
    <name type="scientific">Pterulicium gracile</name>
    <dbReference type="NCBI Taxonomy" id="1884261"/>
    <lineage>
        <taxon>Eukaryota</taxon>
        <taxon>Fungi</taxon>
        <taxon>Dikarya</taxon>
        <taxon>Basidiomycota</taxon>
        <taxon>Agaricomycotina</taxon>
        <taxon>Agaricomycetes</taxon>
        <taxon>Agaricomycetidae</taxon>
        <taxon>Agaricales</taxon>
        <taxon>Pleurotineae</taxon>
        <taxon>Pterulaceae</taxon>
        <taxon>Pterulicium</taxon>
    </lineage>
</organism>
<dbReference type="OrthoDB" id="9972196at2759"/>
<dbReference type="PANTHER" id="PTHR30344">
    <property type="entry name" value="6-PHOSPHOGLUCONOLACTONASE-RELATED"/>
    <property type="match status" value="1"/>
</dbReference>
<gene>
    <name evidence="2" type="ORF">BDV98DRAFT_574652</name>
</gene>
<dbReference type="InterPro" id="IPR011048">
    <property type="entry name" value="Haem_d1_sf"/>
</dbReference>
<sequence>MAETTHHIVVSSYSNSLATLAFTEPTASSPGSLSVVSSTEVGFHPSWAVSHPQDKSLVFTGLEEMEGKILVLKYNAQGKGTIVAESEKGTASCPCHLIIDEEGTELIVANYIPGSIATFPISKDAPYLLSPRPTAQWSPDSSSLGPNMERQQDGPHAHEVVLHDGELLVADLGTDHVWRYHKPSKSAGWTLKGKLTYPAGAGPRHLIVHPQTKSVYTILELTSGLAKHTYPEGQYVTHKSTLRGEVAKDMLAAEILIPSREPLIYVSNRNDPDSKGDTIGVFSQDTFELVAEHRTGLKHMRGMKFVGKDEQYVVAGGANNNTAKVFRRVGDGKSFEEVASVEVEAPTGFLVL</sequence>
<dbReference type="SUPFAM" id="SSF51004">
    <property type="entry name" value="C-terminal (heme d1) domain of cytochrome cd1-nitrite reductase"/>
    <property type="match status" value="1"/>
</dbReference>
<dbReference type="InterPro" id="IPR050282">
    <property type="entry name" value="Cycloisomerase_2"/>
</dbReference>
<evidence type="ECO:0000313" key="2">
    <source>
        <dbReference type="EMBL" id="TFK97326.1"/>
    </source>
</evidence>
<dbReference type="STRING" id="1884261.A0A5C3Q6Z9"/>
<name>A0A5C3Q6Z9_9AGAR</name>